<dbReference type="eggNOG" id="ENOG502SPWQ">
    <property type="taxonomic scope" value="Eukaryota"/>
</dbReference>
<reference evidence="2" key="1">
    <citation type="journal article" date="2012" name="MBio">
        <title>Comparative genome analysis of Trichophyton rubrum and related dermatophytes reveals candidate genes involved in infection.</title>
        <authorList>
            <person name="Martinez D.A."/>
            <person name="Oliver B.G."/>
            <person name="Graeser Y."/>
            <person name="Goldberg J.M."/>
            <person name="Li W."/>
            <person name="Martinez-Rossi N.M."/>
            <person name="Monod M."/>
            <person name="Shelest E."/>
            <person name="Barton R.C."/>
            <person name="Birch E."/>
            <person name="Brakhage A.A."/>
            <person name="Chen Z."/>
            <person name="Gurr S.J."/>
            <person name="Heiman D."/>
            <person name="Heitman J."/>
            <person name="Kosti I."/>
            <person name="Rossi A."/>
            <person name="Saif S."/>
            <person name="Samalova M."/>
            <person name="Saunders C.W."/>
            <person name="Shea T."/>
            <person name="Summerbell R.C."/>
            <person name="Xu J."/>
            <person name="Young S."/>
            <person name="Zeng Q."/>
            <person name="Birren B.W."/>
            <person name="Cuomo C.A."/>
            <person name="White T.C."/>
        </authorList>
    </citation>
    <scope>NUCLEOTIDE SEQUENCE [LARGE SCALE GENOMIC DNA]</scope>
    <source>
        <strain evidence="2">ATCC MYA-4604 / CBS 118893</strain>
    </source>
</reference>
<dbReference type="EMBL" id="DS989824">
    <property type="protein sequence ID" value="EFR01061.1"/>
    <property type="molecule type" value="Genomic_DNA"/>
</dbReference>
<evidence type="ECO:0000313" key="1">
    <source>
        <dbReference type="EMBL" id="EFR01061.1"/>
    </source>
</evidence>
<gene>
    <name evidence="1" type="ORF">MGYG_04064</name>
</gene>
<name>E4UUU4_ARTGP</name>
<dbReference type="Proteomes" id="UP000002669">
    <property type="component" value="Unassembled WGS sequence"/>
</dbReference>
<sequence>MSGTKILSRSALHDKMKAASRTCRWDVLVSYSAEELNKVLRKQWEGSKLFTHATFETVTMGGNLISKFDLTLGFPQLQIKSLSALASASLSIPIEGTMEQRYKQFPPEIFTITPNNFSLEVGVPLAVVDGEETGGSIQTSEQSIIFEDTRTSDRYITLNFKNSGTSWTVHAKKTDVPDKDSVFGIVNDVRTWFENRQNLVGIKLRLARISNHEDKTSDILRPKSFRFAGPAGVLLIFIQTKGSGFEQGDNMPTFDTDSTSPIPNGSTASIILSRDLFQDKFLLPGIRAKFRGASEIKTDTGISLKVRQENQVIISGRYEIRYGVGTTIIKVDTLTVDFDKNPLDLSITDQSPYTTPVYKWNWDFEGTTEYTQSRDWFKHKLKINAKLSSPARDLAEYGSHTMRLRLELLQSDNVEVSNDQFEFLELKVKLTSFNLDLDELNFFATTNILVPDTEFVNFHASMVPFDYIIMGDIKVPT</sequence>
<dbReference type="InParanoid" id="E4UUU4"/>
<dbReference type="OMA" id="RANISMS"/>
<dbReference type="AlphaFoldDB" id="E4UUU4"/>
<dbReference type="GeneID" id="10029177"/>
<dbReference type="RefSeq" id="XP_003173891.1">
    <property type="nucleotide sequence ID" value="XM_003173843.1"/>
</dbReference>
<accession>E4UUU4</accession>
<dbReference type="OrthoDB" id="5083627at2759"/>
<dbReference type="HOGENOM" id="CLU_581334_0_0_1"/>
<keyword evidence="2" id="KW-1185">Reference proteome</keyword>
<dbReference type="VEuPathDB" id="FungiDB:MGYG_04064"/>
<proteinExistence type="predicted"/>
<organism evidence="2">
    <name type="scientific">Arthroderma gypseum (strain ATCC MYA-4604 / CBS 118893)</name>
    <name type="common">Microsporum gypseum</name>
    <dbReference type="NCBI Taxonomy" id="535722"/>
    <lineage>
        <taxon>Eukaryota</taxon>
        <taxon>Fungi</taxon>
        <taxon>Dikarya</taxon>
        <taxon>Ascomycota</taxon>
        <taxon>Pezizomycotina</taxon>
        <taxon>Eurotiomycetes</taxon>
        <taxon>Eurotiomycetidae</taxon>
        <taxon>Onygenales</taxon>
        <taxon>Arthrodermataceae</taxon>
        <taxon>Nannizzia</taxon>
    </lineage>
</organism>
<protein>
    <submittedName>
        <fullName evidence="1">Uncharacterized protein</fullName>
    </submittedName>
</protein>
<evidence type="ECO:0000313" key="2">
    <source>
        <dbReference type="Proteomes" id="UP000002669"/>
    </source>
</evidence>